<sequence length="149" mass="16484">VDPGESVSLDMNVQVEPPGGVAAHTRSIGVYFEIEPNSTGPMRAELGLAIDMEAVRERLGEDVDPERLRWMWWNGSSWVPVDSAIDEDGVLKASTDHFSTWTVAEVEEQPDEPTEPDEPREGAQWYVYVGAALIVVGAIAVFFVVRKRT</sequence>
<keyword evidence="1" id="KW-0812">Transmembrane</keyword>
<protein>
    <submittedName>
        <fullName evidence="2">Uncharacterized protein</fullName>
    </submittedName>
</protein>
<accession>X1RFE1</accession>
<keyword evidence="1" id="KW-1133">Transmembrane helix</keyword>
<feature type="non-terminal residue" evidence="2">
    <location>
        <position position="1"/>
    </location>
</feature>
<dbReference type="EMBL" id="BARV01037781">
    <property type="protein sequence ID" value="GAI54314.1"/>
    <property type="molecule type" value="Genomic_DNA"/>
</dbReference>
<gene>
    <name evidence="2" type="ORF">S06H3_58378</name>
</gene>
<reference evidence="2" key="1">
    <citation type="journal article" date="2014" name="Front. Microbiol.">
        <title>High frequency of phylogenetically diverse reductive dehalogenase-homologous genes in deep subseafloor sedimentary metagenomes.</title>
        <authorList>
            <person name="Kawai M."/>
            <person name="Futagami T."/>
            <person name="Toyoda A."/>
            <person name="Takaki Y."/>
            <person name="Nishi S."/>
            <person name="Hori S."/>
            <person name="Arai W."/>
            <person name="Tsubouchi T."/>
            <person name="Morono Y."/>
            <person name="Uchiyama I."/>
            <person name="Ito T."/>
            <person name="Fujiyama A."/>
            <person name="Inagaki F."/>
            <person name="Takami H."/>
        </authorList>
    </citation>
    <scope>NUCLEOTIDE SEQUENCE</scope>
    <source>
        <strain evidence="2">Expedition CK06-06</strain>
    </source>
</reference>
<dbReference type="AlphaFoldDB" id="X1RFE1"/>
<name>X1RFE1_9ZZZZ</name>
<feature type="transmembrane region" description="Helical" evidence="1">
    <location>
        <begin position="125"/>
        <end position="145"/>
    </location>
</feature>
<evidence type="ECO:0000256" key="1">
    <source>
        <dbReference type="SAM" id="Phobius"/>
    </source>
</evidence>
<organism evidence="2">
    <name type="scientific">marine sediment metagenome</name>
    <dbReference type="NCBI Taxonomy" id="412755"/>
    <lineage>
        <taxon>unclassified sequences</taxon>
        <taxon>metagenomes</taxon>
        <taxon>ecological metagenomes</taxon>
    </lineage>
</organism>
<comment type="caution">
    <text evidence="2">The sequence shown here is derived from an EMBL/GenBank/DDBJ whole genome shotgun (WGS) entry which is preliminary data.</text>
</comment>
<evidence type="ECO:0000313" key="2">
    <source>
        <dbReference type="EMBL" id="GAI54314.1"/>
    </source>
</evidence>
<proteinExistence type="predicted"/>
<keyword evidence="1" id="KW-0472">Membrane</keyword>